<gene>
    <name evidence="2" type="ORF">SS50377_12881</name>
    <name evidence="3" type="ORF">SS50377_24039</name>
</gene>
<dbReference type="Proteomes" id="UP000018208">
    <property type="component" value="Unassembled WGS sequence"/>
</dbReference>
<dbReference type="EMBL" id="KI546049">
    <property type="protein sequence ID" value="EST47070.1"/>
    <property type="molecule type" value="Genomic_DNA"/>
</dbReference>
<protein>
    <recommendedName>
        <fullName evidence="1">Exosome RNA binding protein RRP4 N-terminal domain-containing protein</fullName>
    </recommendedName>
</protein>
<name>V6LR42_9EUKA</name>
<dbReference type="InterPro" id="IPR054371">
    <property type="entry name" value="RRP4_N"/>
</dbReference>
<sequence length="132" mass="14557">MLLFPGQVISHDNSLQSGDNTYWQDNQLLAQVIGKLEINDNKAKVVPLNSLAQPRNGDIAIATVQFITQQKSLLNIVSINGQRCNFNGVLRIQDAKQQRLSVNQIIQCQVLQMQSGIINVSTLGDDMGIVKV</sequence>
<dbReference type="Pfam" id="PF22625">
    <property type="entry name" value="ECR1_N_2"/>
    <property type="match status" value="1"/>
</dbReference>
<dbReference type="Gene3D" id="2.40.50.140">
    <property type="entry name" value="Nucleic acid-binding proteins"/>
    <property type="match status" value="1"/>
</dbReference>
<dbReference type="AlphaFoldDB" id="V6LR42"/>
<dbReference type="EMBL" id="AUWU02000004">
    <property type="protein sequence ID" value="KAH0574094.1"/>
    <property type="molecule type" value="Genomic_DNA"/>
</dbReference>
<proteinExistence type="predicted"/>
<evidence type="ECO:0000313" key="2">
    <source>
        <dbReference type="EMBL" id="EST47070.1"/>
    </source>
</evidence>
<evidence type="ECO:0000313" key="4">
    <source>
        <dbReference type="Proteomes" id="UP000018208"/>
    </source>
</evidence>
<dbReference type="SUPFAM" id="SSF110324">
    <property type="entry name" value="Ribosomal L27 protein-like"/>
    <property type="match status" value="1"/>
</dbReference>
<dbReference type="VEuPathDB" id="GiardiaDB:SS50377_24039"/>
<evidence type="ECO:0000259" key="1">
    <source>
        <dbReference type="Pfam" id="PF22625"/>
    </source>
</evidence>
<dbReference type="InterPro" id="IPR012340">
    <property type="entry name" value="NA-bd_OB-fold"/>
</dbReference>
<accession>V6LR42</accession>
<evidence type="ECO:0000313" key="3">
    <source>
        <dbReference type="EMBL" id="KAH0574094.1"/>
    </source>
</evidence>
<feature type="domain" description="Exosome RNA binding protein RRP4 N-terminal" evidence="1">
    <location>
        <begin position="3"/>
        <end position="48"/>
    </location>
</feature>
<dbReference type="Gene3D" id="2.40.50.100">
    <property type="match status" value="1"/>
</dbReference>
<organism evidence="2">
    <name type="scientific">Spironucleus salmonicida</name>
    <dbReference type="NCBI Taxonomy" id="348837"/>
    <lineage>
        <taxon>Eukaryota</taxon>
        <taxon>Metamonada</taxon>
        <taxon>Diplomonadida</taxon>
        <taxon>Hexamitidae</taxon>
        <taxon>Hexamitinae</taxon>
        <taxon>Spironucleus</taxon>
    </lineage>
</organism>
<reference evidence="3" key="2">
    <citation type="submission" date="2020-12" db="EMBL/GenBank/DDBJ databases">
        <title>New Spironucleus salmonicida genome in near-complete chromosomes.</title>
        <authorList>
            <person name="Xu F."/>
            <person name="Kurt Z."/>
            <person name="Jimenez-Gonzalez A."/>
            <person name="Astvaldsson A."/>
            <person name="Andersson J.O."/>
            <person name="Svard S.G."/>
        </authorList>
    </citation>
    <scope>NUCLEOTIDE SEQUENCE</scope>
    <source>
        <strain evidence="3">ATCC 50377</strain>
    </source>
</reference>
<keyword evidence="4" id="KW-1185">Reference proteome</keyword>
<reference evidence="2 3" key="1">
    <citation type="journal article" date="2014" name="PLoS Genet.">
        <title>The Genome of Spironucleus salmonicida Highlights a Fish Pathogen Adapted to Fluctuating Environments.</title>
        <authorList>
            <person name="Xu F."/>
            <person name="Jerlstrom-Hultqvist J."/>
            <person name="Einarsson E."/>
            <person name="Astvaldsson A."/>
            <person name="Svard S.G."/>
            <person name="Andersson J.O."/>
        </authorList>
    </citation>
    <scope>NUCLEOTIDE SEQUENCE</scope>
    <source>
        <strain evidence="3">ATCC 50377</strain>
    </source>
</reference>